<dbReference type="SUPFAM" id="SSF53223">
    <property type="entry name" value="Aminoacid dehydrogenase-like, N-terminal domain"/>
    <property type="match status" value="1"/>
</dbReference>
<name>A0ABY3WB86_9MICC</name>
<accession>A0ABY3WB86</accession>
<dbReference type="InterPro" id="IPR022893">
    <property type="entry name" value="Shikimate_DH_fam"/>
</dbReference>
<dbReference type="PANTHER" id="PTHR21089:SF1">
    <property type="entry name" value="BIFUNCTIONAL 3-DEHYDROQUINATE DEHYDRATASE_SHIKIMATE DEHYDROGENASE, CHLOROPLASTIC"/>
    <property type="match status" value="1"/>
</dbReference>
<feature type="domain" description="Shikimate dehydrogenase substrate binding N-terminal" evidence="3">
    <location>
        <begin position="27"/>
        <end position="110"/>
    </location>
</feature>
<proteinExistence type="predicted"/>
<dbReference type="Gene3D" id="3.40.50.720">
    <property type="entry name" value="NAD(P)-binding Rossmann-like Domain"/>
    <property type="match status" value="1"/>
</dbReference>
<gene>
    <name evidence="4" type="ORF">MNQ99_09970</name>
</gene>
<dbReference type="Pfam" id="PF08501">
    <property type="entry name" value="Shikimate_dh_N"/>
    <property type="match status" value="1"/>
</dbReference>
<reference evidence="4 5" key="1">
    <citation type="submission" date="2022-03" db="EMBL/GenBank/DDBJ databases">
        <title>Isotopic signatures of nitrous oxide derived from detoxification processes.</title>
        <authorList>
            <person name="Behrendt U."/>
            <person name="Buchen C."/>
            <person name="Well R."/>
            <person name="Ulrich A."/>
            <person name="Rohe L."/>
            <person name="Kolb S."/>
            <person name="Schloter M."/>
            <person name="Horn M.A."/>
            <person name="Augustin J."/>
        </authorList>
    </citation>
    <scope>NUCLEOTIDE SEQUENCE [LARGE SCALE GENOMIC DNA]</scope>
    <source>
        <strain evidence="4 5">S4-C24</strain>
    </source>
</reference>
<protein>
    <submittedName>
        <fullName evidence="4">Shikimate dehydrogenase</fullName>
        <ecNumber evidence="4">1.1.1.25</ecNumber>
    </submittedName>
</protein>
<sequence length="307" mass="31586">MAGADGVSADGVSGGTLPAALHYQAAVLGHPIGHSRSPALHRAAYELIGFDCSYRAIDVTVDQLPQFVQTLRSERGWAGLSVTMPLKAAMVGQMDRTSPLVDLLGVLNTVVPQYDGEGQVTLSGHNTDVAGIVGALRHGGAREGLPAVILGGGGTAAAAAAALAELKPSGVTLCLRDPAKSGNVQAIARHLGLPLQVAGWDRAAAAVQRAGTVVCTLPPQSADPLAAELVAQAGTDRGGSVLLDVAYDPWPSELAAVWQRQGGSVVHGLEMLIYQAVEQVRLFAGERFSDTADVINVMCDAVGAPRR</sequence>
<keyword evidence="2" id="KW-0028">Amino-acid biosynthesis</keyword>
<evidence type="ECO:0000313" key="5">
    <source>
        <dbReference type="Proteomes" id="UP000829069"/>
    </source>
</evidence>
<dbReference type="Proteomes" id="UP000829069">
    <property type="component" value="Chromosome"/>
</dbReference>
<dbReference type="PANTHER" id="PTHR21089">
    <property type="entry name" value="SHIKIMATE DEHYDROGENASE"/>
    <property type="match status" value="1"/>
</dbReference>
<evidence type="ECO:0000256" key="2">
    <source>
        <dbReference type="ARBA" id="ARBA00023141"/>
    </source>
</evidence>
<keyword evidence="2" id="KW-0057">Aromatic amino acid biosynthesis</keyword>
<keyword evidence="4" id="KW-0560">Oxidoreductase</keyword>
<dbReference type="Gene3D" id="3.40.50.10860">
    <property type="entry name" value="Leucine Dehydrogenase, chain A, domain 1"/>
    <property type="match status" value="1"/>
</dbReference>
<dbReference type="EC" id="1.1.1.25" evidence="4"/>
<comment type="pathway">
    <text evidence="1">Metabolic intermediate biosynthesis; chorismate biosynthesis; chorismate from D-erythrose 4-phosphate and phosphoenolpyruvate: step 4/7.</text>
</comment>
<keyword evidence="5" id="KW-1185">Reference proteome</keyword>
<dbReference type="InterPro" id="IPR046346">
    <property type="entry name" value="Aminoacid_DH-like_N_sf"/>
</dbReference>
<evidence type="ECO:0000313" key="4">
    <source>
        <dbReference type="EMBL" id="UNK47607.1"/>
    </source>
</evidence>
<dbReference type="NCBIfam" id="NF001311">
    <property type="entry name" value="PRK00258.1-3"/>
    <property type="match status" value="1"/>
</dbReference>
<dbReference type="SUPFAM" id="SSF51735">
    <property type="entry name" value="NAD(P)-binding Rossmann-fold domains"/>
    <property type="match status" value="1"/>
</dbReference>
<evidence type="ECO:0000256" key="1">
    <source>
        <dbReference type="ARBA" id="ARBA00004871"/>
    </source>
</evidence>
<evidence type="ECO:0000259" key="3">
    <source>
        <dbReference type="Pfam" id="PF08501"/>
    </source>
</evidence>
<dbReference type="InterPro" id="IPR036291">
    <property type="entry name" value="NAD(P)-bd_dom_sf"/>
</dbReference>
<dbReference type="GO" id="GO:0004764">
    <property type="term" value="F:shikimate 3-dehydrogenase (NADP+) activity"/>
    <property type="evidence" value="ECO:0007669"/>
    <property type="project" value="UniProtKB-EC"/>
</dbReference>
<dbReference type="InterPro" id="IPR013708">
    <property type="entry name" value="Shikimate_DH-bd_N"/>
</dbReference>
<dbReference type="EMBL" id="CP093326">
    <property type="protein sequence ID" value="UNK47607.1"/>
    <property type="molecule type" value="Genomic_DNA"/>
</dbReference>
<organism evidence="4 5">
    <name type="scientific">Arthrobacter sulfonylureivorans</name>
    <dbReference type="NCBI Taxonomy" id="2486855"/>
    <lineage>
        <taxon>Bacteria</taxon>
        <taxon>Bacillati</taxon>
        <taxon>Actinomycetota</taxon>
        <taxon>Actinomycetes</taxon>
        <taxon>Micrococcales</taxon>
        <taxon>Micrococcaceae</taxon>
        <taxon>Arthrobacter</taxon>
    </lineage>
</organism>